<accession>A0A9W7H3E3</accession>
<sequence length="146" mass="16953">MADLKNIVLVILASCLLAIAIAIGEEDMLLINYHIHITNDLPLLSPANDVPTLYLHCKSKDDDIGLKAMRVWDDYTWTFKVNVMRTTLFSCNARWTKGKQRHFDAFVASRDEERCQKYHNSCMWSVRSDGIYFSNNNSTWTNTYPW</sequence>
<dbReference type="GO" id="GO:0060320">
    <property type="term" value="P:rejection of self pollen"/>
    <property type="evidence" value="ECO:0007669"/>
    <property type="project" value="UniProtKB-KW"/>
</dbReference>
<evidence type="ECO:0000313" key="8">
    <source>
        <dbReference type="Proteomes" id="UP001165190"/>
    </source>
</evidence>
<evidence type="ECO:0000256" key="2">
    <source>
        <dbReference type="ARBA" id="ARBA00005581"/>
    </source>
</evidence>
<dbReference type="PANTHER" id="PTHR31232:SF164">
    <property type="entry name" value="S-PROTEIN HOMOLOG"/>
    <property type="match status" value="1"/>
</dbReference>
<feature type="signal peptide" evidence="6">
    <location>
        <begin position="1"/>
        <end position="22"/>
    </location>
</feature>
<dbReference type="InterPro" id="IPR010264">
    <property type="entry name" value="Self-incomp_S1"/>
</dbReference>
<dbReference type="OrthoDB" id="1848419at2759"/>
<comment type="subcellular location">
    <subcellularLocation>
        <location evidence="1 6">Secreted</location>
    </subcellularLocation>
</comment>
<organism evidence="7 8">
    <name type="scientific">Hibiscus trionum</name>
    <name type="common">Flower of an hour</name>
    <dbReference type="NCBI Taxonomy" id="183268"/>
    <lineage>
        <taxon>Eukaryota</taxon>
        <taxon>Viridiplantae</taxon>
        <taxon>Streptophyta</taxon>
        <taxon>Embryophyta</taxon>
        <taxon>Tracheophyta</taxon>
        <taxon>Spermatophyta</taxon>
        <taxon>Magnoliopsida</taxon>
        <taxon>eudicotyledons</taxon>
        <taxon>Gunneridae</taxon>
        <taxon>Pentapetalae</taxon>
        <taxon>rosids</taxon>
        <taxon>malvids</taxon>
        <taxon>Malvales</taxon>
        <taxon>Malvaceae</taxon>
        <taxon>Malvoideae</taxon>
        <taxon>Hibiscus</taxon>
    </lineage>
</organism>
<dbReference type="GO" id="GO:0005576">
    <property type="term" value="C:extracellular region"/>
    <property type="evidence" value="ECO:0007669"/>
    <property type="project" value="UniProtKB-SubCell"/>
</dbReference>
<reference evidence="7" key="1">
    <citation type="submission" date="2023-05" db="EMBL/GenBank/DDBJ databases">
        <title>Genome and transcriptome analyses reveal genes involved in the formation of fine ridges on petal epidermal cells in Hibiscus trionum.</title>
        <authorList>
            <person name="Koshimizu S."/>
            <person name="Masuda S."/>
            <person name="Ishii T."/>
            <person name="Shirasu K."/>
            <person name="Hoshino A."/>
            <person name="Arita M."/>
        </authorList>
    </citation>
    <scope>NUCLEOTIDE SEQUENCE</scope>
    <source>
        <strain evidence="7">Hamamatsu line</strain>
    </source>
</reference>
<evidence type="ECO:0000256" key="6">
    <source>
        <dbReference type="RuleBase" id="RU367044"/>
    </source>
</evidence>
<evidence type="ECO:0000256" key="3">
    <source>
        <dbReference type="ARBA" id="ARBA00022471"/>
    </source>
</evidence>
<keyword evidence="5 6" id="KW-0732">Signal</keyword>
<dbReference type="Pfam" id="PF05938">
    <property type="entry name" value="Self-incomp_S1"/>
    <property type="match status" value="1"/>
</dbReference>
<evidence type="ECO:0000256" key="1">
    <source>
        <dbReference type="ARBA" id="ARBA00004613"/>
    </source>
</evidence>
<evidence type="ECO:0000256" key="4">
    <source>
        <dbReference type="ARBA" id="ARBA00022525"/>
    </source>
</evidence>
<keyword evidence="8" id="KW-1185">Reference proteome</keyword>
<name>A0A9W7H3E3_HIBTR</name>
<feature type="chain" id="PRO_5041011315" description="S-protein homolog" evidence="6">
    <location>
        <begin position="23"/>
        <end position="146"/>
    </location>
</feature>
<protein>
    <recommendedName>
        <fullName evidence="6">S-protein homolog</fullName>
    </recommendedName>
</protein>
<dbReference type="PANTHER" id="PTHR31232">
    <property type="match status" value="1"/>
</dbReference>
<keyword evidence="4 6" id="KW-0964">Secreted</keyword>
<proteinExistence type="inferred from homology"/>
<comment type="caution">
    <text evidence="7">The sequence shown here is derived from an EMBL/GenBank/DDBJ whole genome shotgun (WGS) entry which is preliminary data.</text>
</comment>
<dbReference type="AlphaFoldDB" id="A0A9W7H3E3"/>
<keyword evidence="3 6" id="KW-0713">Self-incompatibility</keyword>
<comment type="similarity">
    <text evidence="2 6">Belongs to the plant self-incompatibility (S1) protein family.</text>
</comment>
<evidence type="ECO:0000313" key="7">
    <source>
        <dbReference type="EMBL" id="GMI70312.1"/>
    </source>
</evidence>
<gene>
    <name evidence="7" type="ORF">HRI_000700500</name>
</gene>
<evidence type="ECO:0000256" key="5">
    <source>
        <dbReference type="ARBA" id="ARBA00022729"/>
    </source>
</evidence>
<dbReference type="Proteomes" id="UP001165190">
    <property type="component" value="Unassembled WGS sequence"/>
</dbReference>
<dbReference type="EMBL" id="BSYR01000008">
    <property type="protein sequence ID" value="GMI70312.1"/>
    <property type="molecule type" value="Genomic_DNA"/>
</dbReference>